<gene>
    <name evidence="1" type="ORF">OIU85_029144</name>
</gene>
<evidence type="ECO:0000313" key="1">
    <source>
        <dbReference type="EMBL" id="KAJ6703143.1"/>
    </source>
</evidence>
<evidence type="ECO:0000313" key="2">
    <source>
        <dbReference type="Proteomes" id="UP001151529"/>
    </source>
</evidence>
<name>A0A9Q0T735_SALVM</name>
<accession>A0A9Q0T735</accession>
<keyword evidence="2" id="KW-1185">Reference proteome</keyword>
<dbReference type="AlphaFoldDB" id="A0A9Q0T735"/>
<proteinExistence type="predicted"/>
<organism evidence="1 2">
    <name type="scientific">Salix viminalis</name>
    <name type="common">Common osier</name>
    <name type="synonym">Basket willow</name>
    <dbReference type="NCBI Taxonomy" id="40686"/>
    <lineage>
        <taxon>Eukaryota</taxon>
        <taxon>Viridiplantae</taxon>
        <taxon>Streptophyta</taxon>
        <taxon>Embryophyta</taxon>
        <taxon>Tracheophyta</taxon>
        <taxon>Spermatophyta</taxon>
        <taxon>Magnoliopsida</taxon>
        <taxon>eudicotyledons</taxon>
        <taxon>Gunneridae</taxon>
        <taxon>Pentapetalae</taxon>
        <taxon>rosids</taxon>
        <taxon>fabids</taxon>
        <taxon>Malpighiales</taxon>
        <taxon>Salicaceae</taxon>
        <taxon>Saliceae</taxon>
        <taxon>Salix</taxon>
    </lineage>
</organism>
<dbReference type="OrthoDB" id="1430631at2759"/>
<dbReference type="Proteomes" id="UP001151529">
    <property type="component" value="Chromosome 3"/>
</dbReference>
<dbReference type="GO" id="GO:0003676">
    <property type="term" value="F:nucleic acid binding"/>
    <property type="evidence" value="ECO:0007669"/>
    <property type="project" value="InterPro"/>
</dbReference>
<sequence>MMGSISGLRGGLERVAKLLGVERTTGSRHQAGSATLLNLQTFVRFKDSCANLDLENMNGYEGMLFGLREGWRGFDRTPEVFVDTSTQAKPQFKQVCRIILITFLAWNEFILSNENFIRR</sequence>
<reference evidence="1" key="2">
    <citation type="journal article" date="2023" name="Int. J. Mol. Sci.">
        <title>De Novo Assembly and Annotation of 11 Diverse Shrub Willow (Salix) Genomes Reveals Novel Gene Organization in Sex-Linked Regions.</title>
        <authorList>
            <person name="Hyden B."/>
            <person name="Feng K."/>
            <person name="Yates T.B."/>
            <person name="Jawdy S."/>
            <person name="Cereghino C."/>
            <person name="Smart L.B."/>
            <person name="Muchero W."/>
        </authorList>
    </citation>
    <scope>NUCLEOTIDE SEQUENCE [LARGE SCALE GENOMIC DNA]</scope>
    <source>
        <tissue evidence="1">Shoot tip</tissue>
    </source>
</reference>
<dbReference type="Gene3D" id="3.30.420.10">
    <property type="entry name" value="Ribonuclease H-like superfamily/Ribonuclease H"/>
    <property type="match status" value="1"/>
</dbReference>
<comment type="caution">
    <text evidence="1">The sequence shown here is derived from an EMBL/GenBank/DDBJ whole genome shotgun (WGS) entry which is preliminary data.</text>
</comment>
<dbReference type="EMBL" id="JAPFFL010000009">
    <property type="protein sequence ID" value="KAJ6703143.1"/>
    <property type="molecule type" value="Genomic_DNA"/>
</dbReference>
<reference evidence="1" key="1">
    <citation type="submission" date="2022-11" db="EMBL/GenBank/DDBJ databases">
        <authorList>
            <person name="Hyden B.L."/>
            <person name="Feng K."/>
            <person name="Yates T."/>
            <person name="Jawdy S."/>
            <person name="Smart L.B."/>
            <person name="Muchero W."/>
        </authorList>
    </citation>
    <scope>NUCLEOTIDE SEQUENCE</scope>
    <source>
        <tissue evidence="1">Shoot tip</tissue>
    </source>
</reference>
<dbReference type="InterPro" id="IPR036397">
    <property type="entry name" value="RNaseH_sf"/>
</dbReference>
<protein>
    <submittedName>
        <fullName evidence="1">Uncharacterized protein</fullName>
    </submittedName>
</protein>